<evidence type="ECO:0000313" key="1">
    <source>
        <dbReference type="EMBL" id="GLR47452.1"/>
    </source>
</evidence>
<proteinExistence type="predicted"/>
<accession>A0ABQ5ZA23</accession>
<reference evidence="2" key="1">
    <citation type="journal article" date="2019" name="Int. J. Syst. Evol. Microbiol.">
        <title>The Global Catalogue of Microorganisms (GCM) 10K type strain sequencing project: providing services to taxonomists for standard genome sequencing and annotation.</title>
        <authorList>
            <consortium name="The Broad Institute Genomics Platform"/>
            <consortium name="The Broad Institute Genome Sequencing Center for Infectious Disease"/>
            <person name="Wu L."/>
            <person name="Ma J."/>
        </authorList>
    </citation>
    <scope>NUCLEOTIDE SEQUENCE [LARGE SCALE GENOMIC DNA]</scope>
    <source>
        <strain evidence="2">NBRC 102146</strain>
    </source>
</reference>
<sequence length="425" mass="47087">MSLGSFQTVKHRSTGFGPGIHFFADEALAARMPPLALPPMREEARAAFRAAIAFLRPTGNGSLKDLLNLAQARGYSADPRDWVPDAKLLDRSPLLYQPWVDFFSEEGLTPFNEGNRLTGDNWKCWKPKPRSAALSRMAAWDPEAYTRLVTDVGPSLSVTDRLSLLNHLNAGASHRGILPWQVPLIRRFLDDPAAKVREQAQAKLDSMGGIETEADHAAILAGHLAVENGRVRYAERPEPNTFPFWAHWKSTSFAALAAALGLTPIQLAHGAELDLLDQNFVMLAIQSGDREVRHILAKRELAGERPDEVHLALLHDAEPGLRRRVLEMLFQAVYWNSVQDFLAPDLGSLPPSDMHRMSAFSALEPSVVLERKQRKLPVNTSYDPLCALAWSVNKEAAQEAVDVALAAGMKPDNWRLAPLRFNLAL</sequence>
<name>A0ABQ5ZA23_9SPHN</name>
<dbReference type="RefSeq" id="WP_029941172.1">
    <property type="nucleotide sequence ID" value="NZ_BSOO01000009.1"/>
</dbReference>
<keyword evidence="2" id="KW-1185">Reference proteome</keyword>
<comment type="caution">
    <text evidence="1">The sequence shown here is derived from an EMBL/GenBank/DDBJ whole genome shotgun (WGS) entry which is preliminary data.</text>
</comment>
<dbReference type="EMBL" id="BSOO01000009">
    <property type="protein sequence ID" value="GLR47452.1"/>
    <property type="molecule type" value="Genomic_DNA"/>
</dbReference>
<evidence type="ECO:0000313" key="2">
    <source>
        <dbReference type="Proteomes" id="UP001156703"/>
    </source>
</evidence>
<protein>
    <submittedName>
        <fullName evidence="1">Uncharacterized protein</fullName>
    </submittedName>
</protein>
<gene>
    <name evidence="1" type="ORF">GCM10007925_11640</name>
</gene>
<organism evidence="1 2">
    <name type="scientific">Sphingomonas astaxanthinifaciens DSM 22298</name>
    <dbReference type="NCBI Taxonomy" id="1123267"/>
    <lineage>
        <taxon>Bacteria</taxon>
        <taxon>Pseudomonadati</taxon>
        <taxon>Pseudomonadota</taxon>
        <taxon>Alphaproteobacteria</taxon>
        <taxon>Sphingomonadales</taxon>
        <taxon>Sphingomonadaceae</taxon>
        <taxon>Sphingomonas</taxon>
    </lineage>
</organism>
<dbReference type="Proteomes" id="UP001156703">
    <property type="component" value="Unassembled WGS sequence"/>
</dbReference>